<evidence type="ECO:0000313" key="3">
    <source>
        <dbReference type="Proteomes" id="UP001596506"/>
    </source>
</evidence>
<comment type="caution">
    <text evidence="2">The sequence shown here is derived from an EMBL/GenBank/DDBJ whole genome shotgun (WGS) entry which is preliminary data.</text>
</comment>
<protein>
    <submittedName>
        <fullName evidence="2">DUF3262 family protein</fullName>
    </submittedName>
</protein>
<dbReference type="Proteomes" id="UP001596506">
    <property type="component" value="Unassembled WGS sequence"/>
</dbReference>
<evidence type="ECO:0000313" key="2">
    <source>
        <dbReference type="EMBL" id="MFC7296290.1"/>
    </source>
</evidence>
<keyword evidence="1" id="KW-0472">Membrane</keyword>
<sequence>MSPDQHQWFQDGSGCNGAASCWMTAANLLTLAQMIAVVAVITFIAWTCMQAYENWANEEIKSGQMIFIWARAVFVLLVMLFLIIN</sequence>
<name>A0ABW2IYG3_9GAMM</name>
<dbReference type="EMBL" id="JBHTBD010000009">
    <property type="protein sequence ID" value="MFC7296290.1"/>
    <property type="molecule type" value="Genomic_DNA"/>
</dbReference>
<gene>
    <name evidence="2" type="ORF">ACFQQA_16345</name>
</gene>
<dbReference type="InterPro" id="IPR021676">
    <property type="entry name" value="DUF3262"/>
</dbReference>
<evidence type="ECO:0000256" key="1">
    <source>
        <dbReference type="SAM" id="Phobius"/>
    </source>
</evidence>
<accession>A0ABW2IYG3</accession>
<proteinExistence type="predicted"/>
<reference evidence="3" key="1">
    <citation type="journal article" date="2019" name="Int. J. Syst. Evol. Microbiol.">
        <title>The Global Catalogue of Microorganisms (GCM) 10K type strain sequencing project: providing services to taxonomists for standard genome sequencing and annotation.</title>
        <authorList>
            <consortium name="The Broad Institute Genomics Platform"/>
            <consortium name="The Broad Institute Genome Sequencing Center for Infectious Disease"/>
            <person name="Wu L."/>
            <person name="Ma J."/>
        </authorList>
    </citation>
    <scope>NUCLEOTIDE SEQUENCE [LARGE SCALE GENOMIC DNA]</scope>
    <source>
        <strain evidence="3">CCUG 60559</strain>
    </source>
</reference>
<keyword evidence="1" id="KW-1133">Transmembrane helix</keyword>
<dbReference type="RefSeq" id="WP_075195089.1">
    <property type="nucleotide sequence ID" value="NZ_JBHTBD010000009.1"/>
</dbReference>
<feature type="transmembrane region" description="Helical" evidence="1">
    <location>
        <begin position="21"/>
        <end position="46"/>
    </location>
</feature>
<keyword evidence="3" id="KW-1185">Reference proteome</keyword>
<keyword evidence="1" id="KW-0812">Transmembrane</keyword>
<feature type="transmembrane region" description="Helical" evidence="1">
    <location>
        <begin position="66"/>
        <end position="84"/>
    </location>
</feature>
<dbReference type="Pfam" id="PF11660">
    <property type="entry name" value="DUF3262"/>
    <property type="match status" value="1"/>
</dbReference>
<organism evidence="2 3">
    <name type="scientific">Marinobacter aromaticivorans</name>
    <dbReference type="NCBI Taxonomy" id="1494078"/>
    <lineage>
        <taxon>Bacteria</taxon>
        <taxon>Pseudomonadati</taxon>
        <taxon>Pseudomonadota</taxon>
        <taxon>Gammaproteobacteria</taxon>
        <taxon>Pseudomonadales</taxon>
        <taxon>Marinobacteraceae</taxon>
        <taxon>Marinobacter</taxon>
    </lineage>
</organism>